<accession>D6PJ57</accession>
<evidence type="ECO:0000313" key="1">
    <source>
        <dbReference type="EMBL" id="ADD95758.1"/>
    </source>
</evidence>
<dbReference type="AlphaFoldDB" id="D6PJ57"/>
<name>D6PJ57_9ZZZZ</name>
<dbReference type="EMBL" id="GU943094">
    <property type="protein sequence ID" value="ADD95758.1"/>
    <property type="molecule type" value="Genomic_DNA"/>
</dbReference>
<protein>
    <submittedName>
        <fullName evidence="1">Uncharacterized protein</fullName>
    </submittedName>
</protein>
<proteinExistence type="predicted"/>
<reference evidence="1" key="1">
    <citation type="journal article" date="2010" name="ISME J.">
        <title>Metagenome of the Mediterranean deep chlorophyll maximum studied by direct and fosmid library 454 pyrosequencing.</title>
        <authorList>
            <person name="Ghai R."/>
            <person name="Martin-Cuadrado A.B."/>
            <person name="Molto A.G."/>
            <person name="Heredia I.G."/>
            <person name="Cabrera R."/>
            <person name="Martin J."/>
            <person name="Verdu M."/>
            <person name="Deschamps P."/>
            <person name="Moreira D."/>
            <person name="Lopez-Garcia P."/>
            <person name="Mira A."/>
            <person name="Rodriguez-Valera F."/>
        </authorList>
    </citation>
    <scope>NUCLEOTIDE SEQUENCE</scope>
</reference>
<organism evidence="1">
    <name type="scientific">uncultured organism MedDCM-OCT-S08-C169</name>
    <dbReference type="NCBI Taxonomy" id="743633"/>
    <lineage>
        <taxon>unclassified sequences</taxon>
        <taxon>environmental samples</taxon>
    </lineage>
</organism>
<sequence>MKKHSDMDTKELNEAVATQNRAAVKAYLEAYPDSTPEEARKLMNANMKAYVAKLESAVLVELVKVKFLQFFMRDYILGPSMVKSGF</sequence>